<reference evidence="1" key="1">
    <citation type="submission" date="2014-05" db="EMBL/GenBank/DDBJ databases">
        <authorList>
            <person name="Chronopoulou M."/>
        </authorList>
    </citation>
    <scope>NUCLEOTIDE SEQUENCE</scope>
    <source>
        <tissue evidence="1">Whole organism</tissue>
    </source>
</reference>
<feature type="non-terminal residue" evidence="1">
    <location>
        <position position="1"/>
    </location>
</feature>
<dbReference type="EMBL" id="HACA01028244">
    <property type="protein sequence ID" value="CDW45605.1"/>
    <property type="molecule type" value="Transcribed_RNA"/>
</dbReference>
<dbReference type="AlphaFoldDB" id="A0A0K2V5K8"/>
<evidence type="ECO:0000313" key="1">
    <source>
        <dbReference type="EMBL" id="CDW45605.1"/>
    </source>
</evidence>
<protein>
    <submittedName>
        <fullName evidence="1">Uncharacterized protein</fullName>
    </submittedName>
</protein>
<proteinExistence type="predicted"/>
<accession>A0A0K2V5K8</accession>
<organism evidence="1">
    <name type="scientific">Lepeophtheirus salmonis</name>
    <name type="common">Salmon louse</name>
    <name type="synonym">Caligus salmonis</name>
    <dbReference type="NCBI Taxonomy" id="72036"/>
    <lineage>
        <taxon>Eukaryota</taxon>
        <taxon>Metazoa</taxon>
        <taxon>Ecdysozoa</taxon>
        <taxon>Arthropoda</taxon>
        <taxon>Crustacea</taxon>
        <taxon>Multicrustacea</taxon>
        <taxon>Hexanauplia</taxon>
        <taxon>Copepoda</taxon>
        <taxon>Siphonostomatoida</taxon>
        <taxon>Caligidae</taxon>
        <taxon>Lepeophtheirus</taxon>
    </lineage>
</organism>
<sequence>DETVNLLAPLSSKEGISYKRRKRSKKKKKERNDDDSCLKTILWLLLLQSFSLPSSLSLMLLNGLG</sequence>
<name>A0A0K2V5K8_LEPSM</name>